<name>A0A212LD94_9HYPH</name>
<proteinExistence type="predicted"/>
<evidence type="ECO:0000313" key="1">
    <source>
        <dbReference type="EMBL" id="SCM75448.1"/>
    </source>
</evidence>
<evidence type="ECO:0008006" key="2">
    <source>
        <dbReference type="Google" id="ProtNLM"/>
    </source>
</evidence>
<sequence>MMATKTVYQRDADGVYAGAACAYESPLEPGVFHIPAGCVEIEPPAVVAGKVAVWSGDAWMLMADHRGEIWYLNGEAVTIDFVGDPMERDYNATRPSSPINLENLRAAVKASVDAAAEAYRLTYITGGSGQAMAYQQKLEEAKAYLADPSLTAAECPHIFAEIGITGETADAVAQVVVAMHAAWQIKSAEIEHKRLAAKAAIDAAETIAAINLMAKMDWDA</sequence>
<accession>A0A212LD94</accession>
<dbReference type="AlphaFoldDB" id="A0A212LD94"/>
<gene>
    <name evidence="1" type="ORF">KL86PLE_20116</name>
</gene>
<dbReference type="EMBL" id="FMJD01000006">
    <property type="protein sequence ID" value="SCM75448.1"/>
    <property type="molecule type" value="Genomic_DNA"/>
</dbReference>
<organism evidence="1">
    <name type="scientific">uncultured Pleomorphomonas sp</name>
    <dbReference type="NCBI Taxonomy" id="442121"/>
    <lineage>
        <taxon>Bacteria</taxon>
        <taxon>Pseudomonadati</taxon>
        <taxon>Pseudomonadota</taxon>
        <taxon>Alphaproteobacteria</taxon>
        <taxon>Hyphomicrobiales</taxon>
        <taxon>Pleomorphomonadaceae</taxon>
        <taxon>Pleomorphomonas</taxon>
        <taxon>environmental samples</taxon>
    </lineage>
</organism>
<reference evidence="1" key="1">
    <citation type="submission" date="2016-08" db="EMBL/GenBank/DDBJ databases">
        <authorList>
            <person name="Seilhamer J.J."/>
        </authorList>
    </citation>
    <scope>NUCLEOTIDE SEQUENCE</scope>
    <source>
        <strain evidence="1">86</strain>
    </source>
</reference>
<protein>
    <recommendedName>
        <fullName evidence="2">DUF4376 domain-containing protein</fullName>
    </recommendedName>
</protein>